<reference evidence="1" key="2">
    <citation type="submission" date="2017-10" db="EMBL/GenBank/DDBJ databases">
        <title>Ladona fulva Genome sequencing and assembly.</title>
        <authorList>
            <person name="Murali S."/>
            <person name="Richards S."/>
            <person name="Bandaranaike D."/>
            <person name="Bellair M."/>
            <person name="Blankenburg K."/>
            <person name="Chao H."/>
            <person name="Dinh H."/>
            <person name="Doddapaneni H."/>
            <person name="Dugan-Rocha S."/>
            <person name="Elkadiri S."/>
            <person name="Gnanaolivu R."/>
            <person name="Hernandez B."/>
            <person name="Skinner E."/>
            <person name="Javaid M."/>
            <person name="Lee S."/>
            <person name="Li M."/>
            <person name="Ming W."/>
            <person name="Munidasa M."/>
            <person name="Muniz J."/>
            <person name="Nguyen L."/>
            <person name="Hughes D."/>
            <person name="Osuji N."/>
            <person name="Pu L.-L."/>
            <person name="Puazo M."/>
            <person name="Qu C."/>
            <person name="Quiroz J."/>
            <person name="Raj R."/>
            <person name="Weissenberger G."/>
            <person name="Xin Y."/>
            <person name="Zou X."/>
            <person name="Han Y."/>
            <person name="Worley K."/>
            <person name="Muzny D."/>
            <person name="Gibbs R."/>
        </authorList>
    </citation>
    <scope>NUCLEOTIDE SEQUENCE</scope>
    <source>
        <strain evidence="1">Sampled in the wild</strain>
    </source>
</reference>
<gene>
    <name evidence="1" type="ORF">J437_LFUL012567</name>
</gene>
<accession>A0A8K0P6Y3</accession>
<protein>
    <submittedName>
        <fullName evidence="1">Uncharacterized protein</fullName>
    </submittedName>
</protein>
<evidence type="ECO:0000313" key="1">
    <source>
        <dbReference type="EMBL" id="KAG8234423.1"/>
    </source>
</evidence>
<proteinExistence type="predicted"/>
<comment type="caution">
    <text evidence="1">The sequence shown here is derived from an EMBL/GenBank/DDBJ whole genome shotgun (WGS) entry which is preliminary data.</text>
</comment>
<name>A0A8K0P6Y3_LADFU</name>
<dbReference type="Proteomes" id="UP000792457">
    <property type="component" value="Unassembled WGS sequence"/>
</dbReference>
<reference evidence="1" key="1">
    <citation type="submission" date="2013-04" db="EMBL/GenBank/DDBJ databases">
        <authorList>
            <person name="Qu J."/>
            <person name="Murali S.C."/>
            <person name="Bandaranaike D."/>
            <person name="Bellair M."/>
            <person name="Blankenburg K."/>
            <person name="Chao H."/>
            <person name="Dinh H."/>
            <person name="Doddapaneni H."/>
            <person name="Downs B."/>
            <person name="Dugan-Rocha S."/>
            <person name="Elkadiri S."/>
            <person name="Gnanaolivu R.D."/>
            <person name="Hernandez B."/>
            <person name="Javaid M."/>
            <person name="Jayaseelan J.C."/>
            <person name="Lee S."/>
            <person name="Li M."/>
            <person name="Ming W."/>
            <person name="Munidasa M."/>
            <person name="Muniz J."/>
            <person name="Nguyen L."/>
            <person name="Ongeri F."/>
            <person name="Osuji N."/>
            <person name="Pu L.-L."/>
            <person name="Puazo M."/>
            <person name="Qu C."/>
            <person name="Quiroz J."/>
            <person name="Raj R."/>
            <person name="Weissenberger G."/>
            <person name="Xin Y."/>
            <person name="Zou X."/>
            <person name="Han Y."/>
            <person name="Richards S."/>
            <person name="Worley K."/>
            <person name="Muzny D."/>
            <person name="Gibbs R."/>
        </authorList>
    </citation>
    <scope>NUCLEOTIDE SEQUENCE</scope>
    <source>
        <strain evidence="1">Sampled in the wild</strain>
    </source>
</reference>
<dbReference type="AlphaFoldDB" id="A0A8K0P6Y3"/>
<organism evidence="1 2">
    <name type="scientific">Ladona fulva</name>
    <name type="common">Scarce chaser dragonfly</name>
    <name type="synonym">Libellula fulva</name>
    <dbReference type="NCBI Taxonomy" id="123851"/>
    <lineage>
        <taxon>Eukaryota</taxon>
        <taxon>Metazoa</taxon>
        <taxon>Ecdysozoa</taxon>
        <taxon>Arthropoda</taxon>
        <taxon>Hexapoda</taxon>
        <taxon>Insecta</taxon>
        <taxon>Pterygota</taxon>
        <taxon>Palaeoptera</taxon>
        <taxon>Odonata</taxon>
        <taxon>Epiprocta</taxon>
        <taxon>Anisoptera</taxon>
        <taxon>Libelluloidea</taxon>
        <taxon>Libellulidae</taxon>
        <taxon>Ladona</taxon>
    </lineage>
</organism>
<sequence>MKPVYVAESHNPVDSVEEEVNFLDSTRHIQAKYTASCLAGLSSTTSPFYRIGLSHYVDYHAILKGSSNSFSLKAKIHGLSKVTEIRDLSTPIPLYSKHIFKEVQVTGVLSCSLHSFSSREMVFDSELNVSFASIMMTGRDLQEINTTKDKTDTRGRQVTGDTQELTMAKSPFSSNHTLWPPNLLVACSGNVCICCIMVQHSIIMPYNSKLVEGQNKVS</sequence>
<dbReference type="EMBL" id="KZ308811">
    <property type="protein sequence ID" value="KAG8234423.1"/>
    <property type="molecule type" value="Genomic_DNA"/>
</dbReference>
<keyword evidence="2" id="KW-1185">Reference proteome</keyword>
<evidence type="ECO:0000313" key="2">
    <source>
        <dbReference type="Proteomes" id="UP000792457"/>
    </source>
</evidence>